<gene>
    <name evidence="1" type="ORF">WAK64_16390</name>
</gene>
<proteinExistence type="predicted"/>
<comment type="caution">
    <text evidence="1">The sequence shown here is derived from an EMBL/GenBank/DDBJ whole genome shotgun (WGS) entry which is preliminary data.</text>
</comment>
<evidence type="ECO:0000313" key="2">
    <source>
        <dbReference type="Proteomes" id="UP001312865"/>
    </source>
</evidence>
<reference evidence="1 2" key="1">
    <citation type="journal article" date="2018" name="J. Microbiol.">
        <title>Bacillus spongiae sp. nov., isolated from sponge of Jeju Island.</title>
        <authorList>
            <person name="Lee G.E."/>
            <person name="Im W.T."/>
            <person name="Park J.S."/>
        </authorList>
    </citation>
    <scope>NUCLEOTIDE SEQUENCE [LARGE SCALE GENOMIC DNA]</scope>
    <source>
        <strain evidence="1 2">135PIL107-10</strain>
    </source>
</reference>
<dbReference type="NCBIfam" id="NF041642">
    <property type="entry name" value="RAxF_45"/>
    <property type="match status" value="1"/>
</dbReference>
<evidence type="ECO:0000313" key="1">
    <source>
        <dbReference type="EMBL" id="MEI5908628.1"/>
    </source>
</evidence>
<keyword evidence="2" id="KW-1185">Reference proteome</keyword>
<name>A0ABU8HGX8_9BACI</name>
<dbReference type="RefSeq" id="WP_336588073.1">
    <property type="nucleotide sequence ID" value="NZ_JBBAXC010000014.1"/>
</dbReference>
<organism evidence="1 2">
    <name type="scientific">Bacillus spongiae</name>
    <dbReference type="NCBI Taxonomy" id="2683610"/>
    <lineage>
        <taxon>Bacteria</taxon>
        <taxon>Bacillati</taxon>
        <taxon>Bacillota</taxon>
        <taxon>Bacilli</taxon>
        <taxon>Bacillales</taxon>
        <taxon>Bacillaceae</taxon>
        <taxon>Bacillus</taxon>
    </lineage>
</organism>
<dbReference type="Proteomes" id="UP001312865">
    <property type="component" value="Unassembled WGS sequence"/>
</dbReference>
<accession>A0ABU8HGX8</accession>
<dbReference type="InterPro" id="IPR048146">
    <property type="entry name" value="RAxF_45-like"/>
</dbReference>
<dbReference type="EMBL" id="JBBAXC010000014">
    <property type="protein sequence ID" value="MEI5908628.1"/>
    <property type="molecule type" value="Genomic_DNA"/>
</dbReference>
<protein>
    <submittedName>
        <fullName evidence="1">RAxF-45 family protein</fullName>
    </submittedName>
</protein>
<sequence length="43" mass="4999">MKHFGLREQFLAFIHICRAIFHANVANGTRVPFFSNFIMNAKC</sequence>